<comment type="caution">
    <text evidence="8">The sequence shown here is derived from an EMBL/GenBank/DDBJ whole genome shotgun (WGS) entry which is preliminary data.</text>
</comment>
<keyword evidence="3" id="KW-0413">Isomerase</keyword>
<comment type="catalytic activity">
    <reaction evidence="4">
        <text>Couples ATP hydrolysis with the unwinding of duplex DNA by translocating in the 3'-5' direction.</text>
        <dbReference type="EC" id="5.6.2.4"/>
    </reaction>
</comment>
<comment type="similarity">
    <text evidence="1">Belongs to the helicase family. RecQ subfamily.</text>
</comment>
<dbReference type="Proteomes" id="UP000789901">
    <property type="component" value="Unassembled WGS sequence"/>
</dbReference>
<keyword evidence="6" id="KW-0472">Membrane</keyword>
<keyword evidence="6" id="KW-0812">Transmembrane</keyword>
<dbReference type="EC" id="5.6.2.4" evidence="5"/>
<sequence length="319" mass="37024">PFVNQIYADLKHLSKNIQKSIMEKFLQVLMRYFNRYVYTTGLCKENEDIITSTDQELYELQFKDNPELELALLNLKKSTIREVDEFHNFFKSTFHLLAAIIYNNNGLTQMLTQVRDFCEARSFFEQDLKNIEKIAKDRNSQNYVKENKLKTIEIIQIGIPCASLYASSDQPRHFQEHTFTEIMAVATDAFEMGVNSKDVHLVIHWIFPLKISNMIQEVGRAGHDNLPAKSVEFYSHINVKTLYKIVARNQERDEAKHLFDNLVVHGMIVTNIIMRQIKPTSSILTSSFLVIGVADGAYAIAHMIDFTYFIKQRRDVEIA</sequence>
<dbReference type="PANTHER" id="PTHR13710">
    <property type="entry name" value="DNA HELICASE RECQ FAMILY MEMBER"/>
    <property type="match status" value="1"/>
</dbReference>
<evidence type="ECO:0000256" key="2">
    <source>
        <dbReference type="ARBA" id="ARBA00023125"/>
    </source>
</evidence>
<protein>
    <recommendedName>
        <fullName evidence="5">DNA 3'-5' helicase</fullName>
        <ecNumber evidence="5">5.6.2.4</ecNumber>
    </recommendedName>
</protein>
<evidence type="ECO:0000256" key="6">
    <source>
        <dbReference type="SAM" id="Phobius"/>
    </source>
</evidence>
<dbReference type="Pfam" id="PF00271">
    <property type="entry name" value="Helicase_C"/>
    <property type="match status" value="1"/>
</dbReference>
<accession>A0ABN7V2T4</accession>
<feature type="transmembrane region" description="Helical" evidence="6">
    <location>
        <begin position="283"/>
        <end position="304"/>
    </location>
</feature>
<keyword evidence="2" id="KW-0238">DNA-binding</keyword>
<keyword evidence="6" id="KW-1133">Transmembrane helix</keyword>
<dbReference type="SUPFAM" id="SSF52540">
    <property type="entry name" value="P-loop containing nucleoside triphosphate hydrolases"/>
    <property type="match status" value="1"/>
</dbReference>
<evidence type="ECO:0000256" key="3">
    <source>
        <dbReference type="ARBA" id="ARBA00023235"/>
    </source>
</evidence>
<dbReference type="EMBL" id="CAJVQB010008799">
    <property type="protein sequence ID" value="CAG8723246.1"/>
    <property type="molecule type" value="Genomic_DNA"/>
</dbReference>
<gene>
    <name evidence="8" type="ORF">GMARGA_LOCUS13704</name>
</gene>
<dbReference type="Gene3D" id="3.40.50.300">
    <property type="entry name" value="P-loop containing nucleotide triphosphate hydrolases"/>
    <property type="match status" value="1"/>
</dbReference>
<proteinExistence type="inferred from homology"/>
<organism evidence="8 9">
    <name type="scientific">Gigaspora margarita</name>
    <dbReference type="NCBI Taxonomy" id="4874"/>
    <lineage>
        <taxon>Eukaryota</taxon>
        <taxon>Fungi</taxon>
        <taxon>Fungi incertae sedis</taxon>
        <taxon>Mucoromycota</taxon>
        <taxon>Glomeromycotina</taxon>
        <taxon>Glomeromycetes</taxon>
        <taxon>Diversisporales</taxon>
        <taxon>Gigasporaceae</taxon>
        <taxon>Gigaspora</taxon>
    </lineage>
</organism>
<keyword evidence="9" id="KW-1185">Reference proteome</keyword>
<dbReference type="PANTHER" id="PTHR13710:SF105">
    <property type="entry name" value="ATP-DEPENDENT DNA HELICASE Q1"/>
    <property type="match status" value="1"/>
</dbReference>
<evidence type="ECO:0000313" key="9">
    <source>
        <dbReference type="Proteomes" id="UP000789901"/>
    </source>
</evidence>
<evidence type="ECO:0000256" key="4">
    <source>
        <dbReference type="ARBA" id="ARBA00034617"/>
    </source>
</evidence>
<evidence type="ECO:0000259" key="7">
    <source>
        <dbReference type="PROSITE" id="PS51194"/>
    </source>
</evidence>
<dbReference type="InterPro" id="IPR027417">
    <property type="entry name" value="P-loop_NTPase"/>
</dbReference>
<evidence type="ECO:0000256" key="1">
    <source>
        <dbReference type="ARBA" id="ARBA00005446"/>
    </source>
</evidence>
<feature type="domain" description="Helicase C-terminal" evidence="7">
    <location>
        <begin position="106"/>
        <end position="270"/>
    </location>
</feature>
<dbReference type="PROSITE" id="PS51194">
    <property type="entry name" value="HELICASE_CTER"/>
    <property type="match status" value="1"/>
</dbReference>
<evidence type="ECO:0000256" key="5">
    <source>
        <dbReference type="ARBA" id="ARBA00034808"/>
    </source>
</evidence>
<reference evidence="8 9" key="1">
    <citation type="submission" date="2021-06" db="EMBL/GenBank/DDBJ databases">
        <authorList>
            <person name="Kallberg Y."/>
            <person name="Tangrot J."/>
            <person name="Rosling A."/>
        </authorList>
    </citation>
    <scope>NUCLEOTIDE SEQUENCE [LARGE SCALE GENOMIC DNA]</scope>
    <source>
        <strain evidence="8 9">120-4 pot B 10/14</strain>
    </source>
</reference>
<dbReference type="InterPro" id="IPR001650">
    <property type="entry name" value="Helicase_C-like"/>
</dbReference>
<evidence type="ECO:0000313" key="8">
    <source>
        <dbReference type="EMBL" id="CAG8723246.1"/>
    </source>
</evidence>
<name>A0ABN7V2T4_GIGMA</name>
<feature type="non-terminal residue" evidence="8">
    <location>
        <position position="1"/>
    </location>
</feature>